<protein>
    <submittedName>
        <fullName evidence="1">Uncharacterized protein</fullName>
    </submittedName>
</protein>
<dbReference type="EMBL" id="JAVRES010000016">
    <property type="protein sequence ID" value="MDT0438276.1"/>
    <property type="molecule type" value="Genomic_DNA"/>
</dbReference>
<sequence>MADDDGTITTESLQHSMVEKLMAIIGAPDDEDVARSAAEVVRALDARLTGAS</sequence>
<reference evidence="2" key="1">
    <citation type="submission" date="2023-07" db="EMBL/GenBank/DDBJ databases">
        <title>30 novel species of actinomycetes from the DSMZ collection.</title>
        <authorList>
            <person name="Nouioui I."/>
        </authorList>
    </citation>
    <scope>NUCLEOTIDE SEQUENCE [LARGE SCALE GENOMIC DNA]</scope>
    <source>
        <strain evidence="2">DSM 41981</strain>
    </source>
</reference>
<dbReference type="RefSeq" id="WP_176729923.1">
    <property type="nucleotide sequence ID" value="NZ_JAVRES010000016.1"/>
</dbReference>
<name>A0ABD5EUG3_9ACTN</name>
<dbReference type="Proteomes" id="UP001183535">
    <property type="component" value="Unassembled WGS sequence"/>
</dbReference>
<proteinExistence type="predicted"/>
<accession>A0ABD5EUG3</accession>
<comment type="caution">
    <text evidence="1">The sequence shown here is derived from an EMBL/GenBank/DDBJ whole genome shotgun (WGS) entry which is preliminary data.</text>
</comment>
<dbReference type="AlphaFoldDB" id="A0ABD5EUG3"/>
<gene>
    <name evidence="1" type="ORF">RM877_26690</name>
</gene>
<evidence type="ECO:0000313" key="2">
    <source>
        <dbReference type="Proteomes" id="UP001183535"/>
    </source>
</evidence>
<evidence type="ECO:0000313" key="1">
    <source>
        <dbReference type="EMBL" id="MDT0438276.1"/>
    </source>
</evidence>
<organism evidence="1 2">
    <name type="scientific">Streptomyces doudnae</name>
    <dbReference type="NCBI Taxonomy" id="3075536"/>
    <lineage>
        <taxon>Bacteria</taxon>
        <taxon>Bacillati</taxon>
        <taxon>Actinomycetota</taxon>
        <taxon>Actinomycetes</taxon>
        <taxon>Kitasatosporales</taxon>
        <taxon>Streptomycetaceae</taxon>
        <taxon>Streptomyces</taxon>
    </lineage>
</organism>
<keyword evidence="2" id="KW-1185">Reference proteome</keyword>